<dbReference type="Proteomes" id="UP000215335">
    <property type="component" value="Unassembled WGS sequence"/>
</dbReference>
<dbReference type="AlphaFoldDB" id="A0A232F6B0"/>
<gene>
    <name evidence="2" type="ORF">TSAR_004103</name>
</gene>
<name>A0A232F6B0_9HYME</name>
<protein>
    <recommendedName>
        <fullName evidence="1">Tubulin epsilon and delta complex protein 1 domain-containing protein</fullName>
    </recommendedName>
</protein>
<dbReference type="InterPro" id="IPR043535">
    <property type="entry name" value="TEDC1"/>
</dbReference>
<comment type="caution">
    <text evidence="2">The sequence shown here is derived from an EMBL/GenBank/DDBJ whole genome shotgun (WGS) entry which is preliminary data.</text>
</comment>
<keyword evidence="3" id="KW-1185">Reference proteome</keyword>
<evidence type="ECO:0000259" key="1">
    <source>
        <dbReference type="Pfam" id="PF14970"/>
    </source>
</evidence>
<dbReference type="PANTHER" id="PTHR35076">
    <property type="entry name" value="TUBULIN EPSILON AND DELTA COMPLEX PROTEIN 1"/>
    <property type="match status" value="1"/>
</dbReference>
<evidence type="ECO:0000313" key="3">
    <source>
        <dbReference type="Proteomes" id="UP000215335"/>
    </source>
</evidence>
<dbReference type="Pfam" id="PF14970">
    <property type="entry name" value="TEDC1"/>
    <property type="match status" value="1"/>
</dbReference>
<dbReference type="InterPro" id="IPR027996">
    <property type="entry name" value="TEDC1_dom"/>
</dbReference>
<feature type="domain" description="Tubulin epsilon and delta complex protein 1" evidence="1">
    <location>
        <begin position="114"/>
        <end position="288"/>
    </location>
</feature>
<dbReference type="OrthoDB" id="9906141at2759"/>
<sequence>MFINTRRRYVAEHLFFAALLCSRFEIIYLREIMHDIKEVITILCKYLNDTVDSTLTPEHFRLAKYDKSSEDVINSFWATLDKLTYFALKELNETISFNDFDKCTRTKFRLAYLQYSCLEIYSFSTHNSRSRVLMVALTWLITKYNVLGNVVRLKLLHSSLGREFSKVSTDSTAETNDAKLSTVSNQMNNLLIKAHKLSNNLKAISELNVEKVKLMTRVHAASITTSGLPHLTVSEMALIKNMAVKKNNNEAELQRIKEMEKTASMLDISMKWSKKSHVFHTWMNTVLDECEKIEEPIFSDEASTELARFIYLLRHIIKRQLKSFKNHDHRLPFINSVQDCPSRLLRVQKCITEAHACLSETNNRLDIIEGNLVKKRTDLEIELKSVLSLIPNCVQV</sequence>
<proteinExistence type="predicted"/>
<organism evidence="2 3">
    <name type="scientific">Trichomalopsis sarcophagae</name>
    <dbReference type="NCBI Taxonomy" id="543379"/>
    <lineage>
        <taxon>Eukaryota</taxon>
        <taxon>Metazoa</taxon>
        <taxon>Ecdysozoa</taxon>
        <taxon>Arthropoda</taxon>
        <taxon>Hexapoda</taxon>
        <taxon>Insecta</taxon>
        <taxon>Pterygota</taxon>
        <taxon>Neoptera</taxon>
        <taxon>Endopterygota</taxon>
        <taxon>Hymenoptera</taxon>
        <taxon>Apocrita</taxon>
        <taxon>Proctotrupomorpha</taxon>
        <taxon>Chalcidoidea</taxon>
        <taxon>Pteromalidae</taxon>
        <taxon>Pteromalinae</taxon>
        <taxon>Trichomalopsis</taxon>
    </lineage>
</organism>
<reference evidence="2 3" key="1">
    <citation type="journal article" date="2017" name="Curr. Biol.">
        <title>The Evolution of Venom by Co-option of Single-Copy Genes.</title>
        <authorList>
            <person name="Martinson E.O."/>
            <person name="Mrinalini"/>
            <person name="Kelkar Y.D."/>
            <person name="Chang C.H."/>
            <person name="Werren J.H."/>
        </authorList>
    </citation>
    <scope>NUCLEOTIDE SEQUENCE [LARGE SCALE GENOMIC DNA]</scope>
    <source>
        <strain evidence="2 3">Alberta</strain>
        <tissue evidence="2">Whole body</tissue>
    </source>
</reference>
<evidence type="ECO:0000313" key="2">
    <source>
        <dbReference type="EMBL" id="OXU25979.1"/>
    </source>
</evidence>
<dbReference type="EMBL" id="NNAY01000907">
    <property type="protein sequence ID" value="OXU25979.1"/>
    <property type="molecule type" value="Genomic_DNA"/>
</dbReference>
<dbReference type="PANTHER" id="PTHR35076:SF1">
    <property type="entry name" value="TUBULIN EPSILON AND DELTA COMPLEX PROTEIN 1"/>
    <property type="match status" value="1"/>
</dbReference>
<accession>A0A232F6B0</accession>